<gene>
    <name evidence="1" type="ORF">HD556DRAFT_1487955</name>
</gene>
<dbReference type="AlphaFoldDB" id="A0A9P7DEE3"/>
<protein>
    <submittedName>
        <fullName evidence="1">Uncharacterized protein</fullName>
    </submittedName>
</protein>
<dbReference type="OrthoDB" id="2679067at2759"/>
<evidence type="ECO:0000313" key="2">
    <source>
        <dbReference type="Proteomes" id="UP000719766"/>
    </source>
</evidence>
<dbReference type="RefSeq" id="XP_041157747.1">
    <property type="nucleotide sequence ID" value="XM_041308747.1"/>
</dbReference>
<reference evidence="1" key="1">
    <citation type="journal article" date="2020" name="New Phytol.">
        <title>Comparative genomics reveals dynamic genome evolution in host specialist ectomycorrhizal fungi.</title>
        <authorList>
            <person name="Lofgren L.A."/>
            <person name="Nguyen N.H."/>
            <person name="Vilgalys R."/>
            <person name="Ruytinx J."/>
            <person name="Liao H.L."/>
            <person name="Branco S."/>
            <person name="Kuo A."/>
            <person name="LaButti K."/>
            <person name="Lipzen A."/>
            <person name="Andreopoulos W."/>
            <person name="Pangilinan J."/>
            <person name="Riley R."/>
            <person name="Hundley H."/>
            <person name="Na H."/>
            <person name="Barry K."/>
            <person name="Grigoriev I.V."/>
            <person name="Stajich J.E."/>
            <person name="Kennedy P.G."/>
        </authorList>
    </citation>
    <scope>NUCLEOTIDE SEQUENCE</scope>
    <source>
        <strain evidence="1">S12</strain>
    </source>
</reference>
<keyword evidence="2" id="KW-1185">Reference proteome</keyword>
<accession>A0A9P7DEE3</accession>
<evidence type="ECO:0000313" key="1">
    <source>
        <dbReference type="EMBL" id="KAG1790814.1"/>
    </source>
</evidence>
<name>A0A9P7DEE3_9AGAM</name>
<dbReference type="GeneID" id="64602511"/>
<sequence>MEHCRGKLSAYTDPNYESRIQAALADIANGTCKNITVAARVHKVARQTLKDRSKGLHVSHRDVAKLPQLLQLSEEEATIKDWPAHESGAACPVHPRDLRAQAKEISGKLPDSPVMTSGSSLVTRSISTGLQFEFGSASTPAVLSYDEVMKSDREDLWKNIQLLYSRNKTLFEMQLMQSAQLAAVEAHCTLLTNKTQKKCQKSKNRFFTYPEFKAASEAEKIERIKKEKVDSEKAAQKIAENDVGLFAQH</sequence>
<proteinExistence type="predicted"/>
<dbReference type="Proteomes" id="UP000719766">
    <property type="component" value="Unassembled WGS sequence"/>
</dbReference>
<organism evidence="1 2">
    <name type="scientific">Suillus plorans</name>
    <dbReference type="NCBI Taxonomy" id="116603"/>
    <lineage>
        <taxon>Eukaryota</taxon>
        <taxon>Fungi</taxon>
        <taxon>Dikarya</taxon>
        <taxon>Basidiomycota</taxon>
        <taxon>Agaricomycotina</taxon>
        <taxon>Agaricomycetes</taxon>
        <taxon>Agaricomycetidae</taxon>
        <taxon>Boletales</taxon>
        <taxon>Suillineae</taxon>
        <taxon>Suillaceae</taxon>
        <taxon>Suillus</taxon>
    </lineage>
</organism>
<dbReference type="EMBL" id="JABBWE010000047">
    <property type="protein sequence ID" value="KAG1790814.1"/>
    <property type="molecule type" value="Genomic_DNA"/>
</dbReference>
<comment type="caution">
    <text evidence="1">The sequence shown here is derived from an EMBL/GenBank/DDBJ whole genome shotgun (WGS) entry which is preliminary data.</text>
</comment>